<evidence type="ECO:0000256" key="1">
    <source>
        <dbReference type="PIRSR" id="PIRSR640198-1"/>
    </source>
</evidence>
<evidence type="ECO:0000313" key="5">
    <source>
        <dbReference type="Proteomes" id="UP000500741"/>
    </source>
</evidence>
<dbReference type="SUPFAM" id="SSF140931">
    <property type="entry name" value="Fic-like"/>
    <property type="match status" value="1"/>
</dbReference>
<feature type="binding site" evidence="2">
    <location>
        <begin position="250"/>
        <end position="257"/>
    </location>
    <ligand>
        <name>ATP</name>
        <dbReference type="ChEBI" id="CHEBI:30616"/>
    </ligand>
</feature>
<dbReference type="Proteomes" id="UP000500741">
    <property type="component" value="Chromosome"/>
</dbReference>
<evidence type="ECO:0000259" key="3">
    <source>
        <dbReference type="PROSITE" id="PS51459"/>
    </source>
</evidence>
<accession>A0A6G8AY15</accession>
<organism evidence="4 5">
    <name type="scientific">Weissella coleopterorum</name>
    <dbReference type="NCBI Taxonomy" id="2714949"/>
    <lineage>
        <taxon>Bacteria</taxon>
        <taxon>Bacillati</taxon>
        <taxon>Bacillota</taxon>
        <taxon>Bacilli</taxon>
        <taxon>Lactobacillales</taxon>
        <taxon>Lactobacillaceae</taxon>
        <taxon>Weissella</taxon>
    </lineage>
</organism>
<keyword evidence="2" id="KW-0067">ATP-binding</keyword>
<sequence length="418" mass="48500">MVSYISLERYRYTLNKKINLDVDSEIEKEYKNRIFGPSTVKTSMRPVLIDKYNVQHSDYVIFLVLTNDIHELTSKIYRTSKKIEMLARRLPTVAKQSFIHNLIINELEYTNDIEGVKTNRQEISTMIENVTKDRKRKARLSSTGKLYSDSIKGKPIKIYKLEDFRNIYNTLLDGEIENKFLPDGKLFRDGAENIWIGYEDKKIHIPPKSEAQISNALLTLIDFMNIDNLDPIIKAIVTHFMFENTHPFNDGNGRTGRYLLSSYLSSKIDMYTGISISTAIHSAVQKYYKLFEEAGKLENRADLTLFLKGMLKIIYDGQKDVISDLEEKASLLEVGKEYIQDKYANFNDMKREILYTLFQSEIFTDGVTPPIEDREIFEHLRGEYPKTHLKKAIDELTENGIIMQTGGKPLKHKINFEV</sequence>
<dbReference type="InterPro" id="IPR003812">
    <property type="entry name" value="Fido"/>
</dbReference>
<dbReference type="EMBL" id="CP049888">
    <property type="protein sequence ID" value="QIL49870.1"/>
    <property type="molecule type" value="Genomic_DNA"/>
</dbReference>
<dbReference type="RefSeq" id="WP_166008920.1">
    <property type="nucleotide sequence ID" value="NZ_CP049888.1"/>
</dbReference>
<dbReference type="Gene3D" id="1.10.3290.10">
    <property type="entry name" value="Fido-like domain"/>
    <property type="match status" value="1"/>
</dbReference>
<dbReference type="KEGG" id="wco:G7084_00145"/>
<feature type="domain" description="Fido" evidence="3">
    <location>
        <begin position="159"/>
        <end position="309"/>
    </location>
</feature>
<gene>
    <name evidence="4" type="ORF">G7084_00145</name>
</gene>
<dbReference type="Pfam" id="PF02661">
    <property type="entry name" value="Fic"/>
    <property type="match status" value="1"/>
</dbReference>
<keyword evidence="5" id="KW-1185">Reference proteome</keyword>
<dbReference type="InterPro" id="IPR040198">
    <property type="entry name" value="Fido_containing"/>
</dbReference>
<dbReference type="PANTHER" id="PTHR13504">
    <property type="entry name" value="FIDO DOMAIN-CONTAINING PROTEIN DDB_G0283145"/>
    <property type="match status" value="1"/>
</dbReference>
<proteinExistence type="predicted"/>
<protein>
    <submittedName>
        <fullName evidence="4">Fic family protein</fullName>
    </submittedName>
</protein>
<feature type="active site" evidence="1">
    <location>
        <position position="246"/>
    </location>
</feature>
<evidence type="ECO:0000256" key="2">
    <source>
        <dbReference type="PIRSR" id="PIRSR640198-2"/>
    </source>
</evidence>
<dbReference type="PROSITE" id="PS51459">
    <property type="entry name" value="FIDO"/>
    <property type="match status" value="1"/>
</dbReference>
<keyword evidence="2" id="KW-0547">Nucleotide-binding</keyword>
<dbReference type="AlphaFoldDB" id="A0A6G8AY15"/>
<name>A0A6G8AY15_9LACO</name>
<dbReference type="GO" id="GO:0005524">
    <property type="term" value="F:ATP binding"/>
    <property type="evidence" value="ECO:0007669"/>
    <property type="project" value="UniProtKB-KW"/>
</dbReference>
<evidence type="ECO:0000313" key="4">
    <source>
        <dbReference type="EMBL" id="QIL49870.1"/>
    </source>
</evidence>
<dbReference type="InterPro" id="IPR036597">
    <property type="entry name" value="Fido-like_dom_sf"/>
</dbReference>
<dbReference type="PANTHER" id="PTHR13504:SF40">
    <property type="entry name" value="FIDO DOMAIN-CONTAINING PROTEIN"/>
    <property type="match status" value="1"/>
</dbReference>
<reference evidence="4 5" key="1">
    <citation type="submission" date="2020-03" db="EMBL/GenBank/DDBJ databases">
        <title>Weissella sp. nov., isolated from Cybister lewisianus.</title>
        <authorList>
            <person name="Hyun D.-W."/>
            <person name="Bae J.-W."/>
        </authorList>
    </citation>
    <scope>NUCLEOTIDE SEQUENCE [LARGE SCALE GENOMIC DNA]</scope>
    <source>
        <strain evidence="4 5">HDW19</strain>
    </source>
</reference>
<feature type="binding site" evidence="2">
    <location>
        <begin position="287"/>
        <end position="288"/>
    </location>
    <ligand>
        <name>ATP</name>
        <dbReference type="ChEBI" id="CHEBI:30616"/>
    </ligand>
</feature>